<evidence type="ECO:0000313" key="3">
    <source>
        <dbReference type="Proteomes" id="UP000195981"/>
    </source>
</evidence>
<dbReference type="AlphaFoldDB" id="A0A1X6X7Y7"/>
<name>A0A1X6X7Y7_9MICO</name>
<accession>A0A1X6X7Y7</accession>
<organism evidence="2 3">
    <name type="scientific">Brachybacterium nesterenkovii</name>
    <dbReference type="NCBI Taxonomy" id="47847"/>
    <lineage>
        <taxon>Bacteria</taxon>
        <taxon>Bacillati</taxon>
        <taxon>Actinomycetota</taxon>
        <taxon>Actinomycetes</taxon>
        <taxon>Micrococcales</taxon>
        <taxon>Dermabacteraceae</taxon>
        <taxon>Brachybacterium</taxon>
    </lineage>
</organism>
<sequence>MTKHYPTVNAEDIDAEADFWAAVLGGEVANADSDAFGQWRDVVVDGAVVLGVQRAPGLITPTWPDDSVPLHIHLDVYAEVDEVDASSRELLALGARELDTSQSPAEREHGFRVYADPAGHPFCLCWG</sequence>
<protein>
    <recommendedName>
        <fullName evidence="1">VOC domain-containing protein</fullName>
    </recommendedName>
</protein>
<dbReference type="EMBL" id="FWFG01000100">
    <property type="protein sequence ID" value="SLM94643.1"/>
    <property type="molecule type" value="Genomic_DNA"/>
</dbReference>
<dbReference type="PANTHER" id="PTHR35908:SF1">
    <property type="entry name" value="CONSERVED PROTEIN"/>
    <property type="match status" value="1"/>
</dbReference>
<dbReference type="InterPro" id="IPR029068">
    <property type="entry name" value="Glyas_Bleomycin-R_OHBP_Dase"/>
</dbReference>
<gene>
    <name evidence="2" type="ORF">FM110_11625</name>
</gene>
<reference evidence="2 3" key="1">
    <citation type="submission" date="2017-02" db="EMBL/GenBank/DDBJ databases">
        <authorList>
            <person name="Peterson S.W."/>
        </authorList>
    </citation>
    <scope>NUCLEOTIDE SEQUENCE [LARGE SCALE GENOMIC DNA]</scope>
    <source>
        <strain evidence="2 3">CIP104813</strain>
    </source>
</reference>
<dbReference type="Pfam" id="PF18029">
    <property type="entry name" value="Glyoxalase_6"/>
    <property type="match status" value="1"/>
</dbReference>
<dbReference type="PANTHER" id="PTHR35908">
    <property type="entry name" value="HYPOTHETICAL FUSION PROTEIN"/>
    <property type="match status" value="1"/>
</dbReference>
<dbReference type="SUPFAM" id="SSF54593">
    <property type="entry name" value="Glyoxalase/Bleomycin resistance protein/Dihydroxybiphenyl dioxygenase"/>
    <property type="match status" value="1"/>
</dbReference>
<dbReference type="Proteomes" id="UP000195981">
    <property type="component" value="Unassembled WGS sequence"/>
</dbReference>
<proteinExistence type="predicted"/>
<feature type="domain" description="VOC" evidence="1">
    <location>
        <begin position="2"/>
        <end position="127"/>
    </location>
</feature>
<dbReference type="PROSITE" id="PS51819">
    <property type="entry name" value="VOC"/>
    <property type="match status" value="1"/>
</dbReference>
<evidence type="ECO:0000259" key="1">
    <source>
        <dbReference type="PROSITE" id="PS51819"/>
    </source>
</evidence>
<evidence type="ECO:0000313" key="2">
    <source>
        <dbReference type="EMBL" id="SLM94643.1"/>
    </source>
</evidence>
<dbReference type="InterPro" id="IPR041581">
    <property type="entry name" value="Glyoxalase_6"/>
</dbReference>
<dbReference type="Gene3D" id="3.10.180.10">
    <property type="entry name" value="2,3-Dihydroxybiphenyl 1,2-Dioxygenase, domain 1"/>
    <property type="match status" value="1"/>
</dbReference>
<dbReference type="InterPro" id="IPR037523">
    <property type="entry name" value="VOC_core"/>
</dbReference>
<keyword evidence="3" id="KW-1185">Reference proteome</keyword>
<dbReference type="CDD" id="cd06587">
    <property type="entry name" value="VOC"/>
    <property type="match status" value="1"/>
</dbReference>